<accession>A0ABS3V044</accession>
<protein>
    <recommendedName>
        <fullName evidence="3">GerMN domain-containing protein</fullName>
    </recommendedName>
</protein>
<gene>
    <name evidence="1" type="ORF">J5X75_42655</name>
</gene>
<keyword evidence="2" id="KW-1185">Reference proteome</keyword>
<evidence type="ECO:0008006" key="3">
    <source>
        <dbReference type="Google" id="ProtNLM"/>
    </source>
</evidence>
<reference evidence="1 2" key="1">
    <citation type="submission" date="2021-03" db="EMBL/GenBank/DDBJ databases">
        <title>Actinoplanes flavus sp. nov., a novel actinomycete isolated from Coconut Palm rhizosphere soil.</title>
        <authorList>
            <person name="Luo X."/>
        </authorList>
    </citation>
    <scope>NUCLEOTIDE SEQUENCE [LARGE SCALE GENOMIC DNA]</scope>
    <source>
        <strain evidence="1 2">NEAU-H7</strain>
    </source>
</reference>
<organism evidence="1 2">
    <name type="scientific">Actinoplanes flavus</name>
    <dbReference type="NCBI Taxonomy" id="2820290"/>
    <lineage>
        <taxon>Bacteria</taxon>
        <taxon>Bacillati</taxon>
        <taxon>Actinomycetota</taxon>
        <taxon>Actinomycetes</taxon>
        <taxon>Micromonosporales</taxon>
        <taxon>Micromonosporaceae</taxon>
        <taxon>Actinoplanes</taxon>
    </lineage>
</organism>
<name>A0ABS3V044_9ACTN</name>
<dbReference type="Proteomes" id="UP000679690">
    <property type="component" value="Unassembled WGS sequence"/>
</dbReference>
<sequence>MLTIAVIAVLLAAGCARPLPRDPQAMPAQAGTIPASHPAIETRETEVYEQVLRRYLNTPAENSFPGTTFTTVYVLDSARPDAAEPIGDTHAGRPIPSDVKARITASLAPTAAVTFISDKGSVLDTSSGCATVRDGGILITLGTIDGDDDQVTVGINGYVACLGATWLTYIVRNQPETGWNVTGTTGPMAIA</sequence>
<evidence type="ECO:0000313" key="1">
    <source>
        <dbReference type="EMBL" id="MBO3744211.1"/>
    </source>
</evidence>
<evidence type="ECO:0000313" key="2">
    <source>
        <dbReference type="Proteomes" id="UP000679690"/>
    </source>
</evidence>
<dbReference type="RefSeq" id="WP_208473444.1">
    <property type="nucleotide sequence ID" value="NZ_JAGFNS010000056.1"/>
</dbReference>
<dbReference type="EMBL" id="JAGFNS010000056">
    <property type="protein sequence ID" value="MBO3744211.1"/>
    <property type="molecule type" value="Genomic_DNA"/>
</dbReference>
<proteinExistence type="predicted"/>
<comment type="caution">
    <text evidence="1">The sequence shown here is derived from an EMBL/GenBank/DDBJ whole genome shotgun (WGS) entry which is preliminary data.</text>
</comment>